<dbReference type="InterPro" id="IPR022742">
    <property type="entry name" value="Hydrolase_4"/>
</dbReference>
<reference evidence="2" key="2">
    <citation type="journal article" date="2023" name="Int. J. Mol. Sci.">
        <title>De Novo Assembly and Annotation of 11 Diverse Shrub Willow (Salix) Genomes Reveals Novel Gene Organization in Sex-Linked Regions.</title>
        <authorList>
            <person name="Hyden B."/>
            <person name="Feng K."/>
            <person name="Yates T.B."/>
            <person name="Jawdy S."/>
            <person name="Cereghino C."/>
            <person name="Smart L.B."/>
            <person name="Muchero W."/>
        </authorList>
    </citation>
    <scope>NUCLEOTIDE SEQUENCE [LARGE SCALE GENOMIC DNA]</scope>
    <source>
        <tissue evidence="2">Shoot tip</tissue>
    </source>
</reference>
<dbReference type="Gene3D" id="3.40.50.1820">
    <property type="entry name" value="alpha/beta hydrolase"/>
    <property type="match status" value="1"/>
</dbReference>
<evidence type="ECO:0000313" key="2">
    <source>
        <dbReference type="EMBL" id="KAJ6704254.1"/>
    </source>
</evidence>
<proteinExistence type="predicted"/>
<dbReference type="InterPro" id="IPR051044">
    <property type="entry name" value="MAG_DAG_Lipase"/>
</dbReference>
<gene>
    <name evidence="2" type="ORF">OIU85_030102</name>
</gene>
<dbReference type="AlphaFoldDB" id="A0A9Q0T7J3"/>
<name>A0A9Q0T7J3_SALVM</name>
<dbReference type="SUPFAM" id="SSF53474">
    <property type="entry name" value="alpha/beta-Hydrolases"/>
    <property type="match status" value="1"/>
</dbReference>
<evidence type="ECO:0000259" key="1">
    <source>
        <dbReference type="Pfam" id="PF12146"/>
    </source>
</evidence>
<dbReference type="EMBL" id="JAPFFL010000009">
    <property type="protein sequence ID" value="KAJ6704254.1"/>
    <property type="molecule type" value="Genomic_DNA"/>
</dbReference>
<evidence type="ECO:0000313" key="3">
    <source>
        <dbReference type="Proteomes" id="UP001151529"/>
    </source>
</evidence>
<comment type="caution">
    <text evidence="2">The sequence shown here is derived from an EMBL/GenBank/DDBJ whole genome shotgun (WGS) entry which is preliminary data.</text>
</comment>
<sequence length="208" mass="23122">MDPILAGCFRRFASTLLPRGYAVFAADLLGHGRSDGLRCYMGDMEKIAAASLSFFKHTHYSEPYKNLPAFLFGESMGGLTTMLMYFQSEPDTWTGLIFSAPLFVIPEPMKPSKVHLFMYGLLFGFADTWAAMPDNKMVGKAIKDPKKLKVIASNPRRYTGKPRVGTMREITRVCQYIQGQLLQGDGAVSDGSWYGRRGDMPVIITVAV</sequence>
<dbReference type="OrthoDB" id="2498029at2759"/>
<keyword evidence="3" id="KW-1185">Reference proteome</keyword>
<accession>A0A9Q0T7J3</accession>
<dbReference type="InterPro" id="IPR029058">
    <property type="entry name" value="AB_hydrolase_fold"/>
</dbReference>
<dbReference type="Pfam" id="PF12146">
    <property type="entry name" value="Hydrolase_4"/>
    <property type="match status" value="1"/>
</dbReference>
<protein>
    <submittedName>
        <fullName evidence="2">CAFFEOYLSHIKIMATE ESTERASE</fullName>
    </submittedName>
</protein>
<organism evidence="2 3">
    <name type="scientific">Salix viminalis</name>
    <name type="common">Common osier</name>
    <name type="synonym">Basket willow</name>
    <dbReference type="NCBI Taxonomy" id="40686"/>
    <lineage>
        <taxon>Eukaryota</taxon>
        <taxon>Viridiplantae</taxon>
        <taxon>Streptophyta</taxon>
        <taxon>Embryophyta</taxon>
        <taxon>Tracheophyta</taxon>
        <taxon>Spermatophyta</taxon>
        <taxon>Magnoliopsida</taxon>
        <taxon>eudicotyledons</taxon>
        <taxon>Gunneridae</taxon>
        <taxon>Pentapetalae</taxon>
        <taxon>rosids</taxon>
        <taxon>fabids</taxon>
        <taxon>Malpighiales</taxon>
        <taxon>Salicaceae</taxon>
        <taxon>Saliceae</taxon>
        <taxon>Salix</taxon>
    </lineage>
</organism>
<dbReference type="Proteomes" id="UP001151529">
    <property type="component" value="Chromosome 3"/>
</dbReference>
<feature type="domain" description="Serine aminopeptidase S33" evidence="1">
    <location>
        <begin position="6"/>
        <end position="180"/>
    </location>
</feature>
<dbReference type="PANTHER" id="PTHR11614">
    <property type="entry name" value="PHOSPHOLIPASE-RELATED"/>
    <property type="match status" value="1"/>
</dbReference>
<reference evidence="2" key="1">
    <citation type="submission" date="2022-11" db="EMBL/GenBank/DDBJ databases">
        <authorList>
            <person name="Hyden B.L."/>
            <person name="Feng K."/>
            <person name="Yates T."/>
            <person name="Jawdy S."/>
            <person name="Smart L.B."/>
            <person name="Muchero W."/>
        </authorList>
    </citation>
    <scope>NUCLEOTIDE SEQUENCE</scope>
    <source>
        <tissue evidence="2">Shoot tip</tissue>
    </source>
</reference>